<evidence type="ECO:0000313" key="2">
    <source>
        <dbReference type="EMBL" id="MBD7949322.1"/>
    </source>
</evidence>
<dbReference type="Proteomes" id="UP000641803">
    <property type="component" value="Unassembled WGS sequence"/>
</dbReference>
<name>A0ABR8RNE8_9CELL</name>
<dbReference type="EMBL" id="JACSQQ010000003">
    <property type="protein sequence ID" value="MBD7949322.1"/>
    <property type="molecule type" value="Genomic_DNA"/>
</dbReference>
<proteinExistence type="predicted"/>
<sequence length="117" mass="12202">MLKKNRLRVAVAFGVALALAGGVSSASAIGRATAMCPKSNSSSFAGYTNASYGESFQSFDGACGSVGLRVKYSRDGVPGYVTSQKWGSQIVTYQLSGTVGGIHTVGYDKKVEKTIYT</sequence>
<feature type="chain" id="PRO_5045131591" evidence="1">
    <location>
        <begin position="29"/>
        <end position="117"/>
    </location>
</feature>
<evidence type="ECO:0000256" key="1">
    <source>
        <dbReference type="SAM" id="SignalP"/>
    </source>
</evidence>
<comment type="caution">
    <text evidence="2">The sequence shown here is derived from an EMBL/GenBank/DDBJ whole genome shotgun (WGS) entry which is preliminary data.</text>
</comment>
<reference evidence="2 3" key="1">
    <citation type="submission" date="2020-08" db="EMBL/GenBank/DDBJ databases">
        <title>A Genomic Blueprint of the Chicken Gut Microbiome.</title>
        <authorList>
            <person name="Gilroy R."/>
            <person name="Ravi A."/>
            <person name="Getino M."/>
            <person name="Pursley I."/>
            <person name="Horton D.L."/>
            <person name="Alikhan N.-F."/>
            <person name="Baker D."/>
            <person name="Gharbi K."/>
            <person name="Hall N."/>
            <person name="Watson M."/>
            <person name="Adriaenssens E.M."/>
            <person name="Foster-Nyarko E."/>
            <person name="Jarju S."/>
            <person name="Secka A."/>
            <person name="Antonio M."/>
            <person name="Oren A."/>
            <person name="Chaudhuri R."/>
            <person name="La Ragione R.M."/>
            <person name="Hildebrand F."/>
            <person name="Pallen M.J."/>
        </authorList>
    </citation>
    <scope>NUCLEOTIDE SEQUENCE [LARGE SCALE GENOMIC DNA]</scope>
    <source>
        <strain evidence="2 3">Sa4CUA1</strain>
    </source>
</reference>
<gene>
    <name evidence="2" type="ORF">H9652_02720</name>
</gene>
<keyword evidence="1" id="KW-0732">Signal</keyword>
<accession>A0ABR8RNE8</accession>
<keyword evidence="3" id="KW-1185">Reference proteome</keyword>
<dbReference type="RefSeq" id="WP_191794550.1">
    <property type="nucleotide sequence ID" value="NZ_JACSQQ010000003.1"/>
</dbReference>
<feature type="signal peptide" evidence="1">
    <location>
        <begin position="1"/>
        <end position="28"/>
    </location>
</feature>
<protein>
    <submittedName>
        <fullName evidence="2">Uncharacterized protein</fullName>
    </submittedName>
</protein>
<organism evidence="2 3">
    <name type="scientific">Oerskovia rustica</name>
    <dbReference type="NCBI Taxonomy" id="2762237"/>
    <lineage>
        <taxon>Bacteria</taxon>
        <taxon>Bacillati</taxon>
        <taxon>Actinomycetota</taxon>
        <taxon>Actinomycetes</taxon>
        <taxon>Micrococcales</taxon>
        <taxon>Cellulomonadaceae</taxon>
        <taxon>Oerskovia</taxon>
    </lineage>
</organism>
<evidence type="ECO:0000313" key="3">
    <source>
        <dbReference type="Proteomes" id="UP000641803"/>
    </source>
</evidence>